<dbReference type="GO" id="GO:0009486">
    <property type="term" value="F:cytochrome bo3 ubiquinol oxidase activity"/>
    <property type="evidence" value="ECO:0007669"/>
    <property type="project" value="InterPro"/>
</dbReference>
<gene>
    <name evidence="18" type="primary">cyoD</name>
    <name evidence="18" type="ORF">D8I35_01680</name>
</gene>
<organism evidence="18 19">
    <name type="scientific">Corticibacter populi</name>
    <dbReference type="NCBI Taxonomy" id="1550736"/>
    <lineage>
        <taxon>Bacteria</taxon>
        <taxon>Pseudomonadati</taxon>
        <taxon>Pseudomonadota</taxon>
        <taxon>Betaproteobacteria</taxon>
        <taxon>Burkholderiales</taxon>
        <taxon>Comamonadaceae</taxon>
        <taxon>Corticibacter</taxon>
    </lineage>
</organism>
<evidence type="ECO:0000256" key="17">
    <source>
        <dbReference type="SAM" id="Phobius"/>
    </source>
</evidence>
<dbReference type="InterPro" id="IPR050968">
    <property type="entry name" value="Cytochrome_c_oxidase_bac_sub4"/>
</dbReference>
<dbReference type="AlphaFoldDB" id="A0A3M6QZ98"/>
<dbReference type="RefSeq" id="WP_122225984.1">
    <property type="nucleotide sequence ID" value="NZ_RDQO01000001.1"/>
</dbReference>
<keyword evidence="5" id="KW-0813">Transport</keyword>
<protein>
    <recommendedName>
        <fullName evidence="4">Cytochrome bo(3) ubiquinol oxidase subunit 4</fullName>
    </recommendedName>
    <alternativeName>
        <fullName evidence="16">Cytochrome o ubiquinol oxidase subunit 4</fullName>
    </alternativeName>
    <alternativeName>
        <fullName evidence="13">Oxidase bo(3) subunit 4</fullName>
    </alternativeName>
    <alternativeName>
        <fullName evidence="14">Ubiquinol oxidase polypeptide IV</fullName>
    </alternativeName>
    <alternativeName>
        <fullName evidence="15">Ubiquinol oxidase subunit 4</fullName>
    </alternativeName>
</protein>
<evidence type="ECO:0000256" key="9">
    <source>
        <dbReference type="ARBA" id="ARBA00022989"/>
    </source>
</evidence>
<dbReference type="GO" id="GO:0009319">
    <property type="term" value="C:cytochrome o ubiquinol oxidase complex"/>
    <property type="evidence" value="ECO:0007669"/>
    <property type="project" value="TreeGrafter"/>
</dbReference>
<dbReference type="InterPro" id="IPR005171">
    <property type="entry name" value="Cyt_c_oxidase_su4_prok"/>
</dbReference>
<evidence type="ECO:0000256" key="7">
    <source>
        <dbReference type="ARBA" id="ARBA00022692"/>
    </source>
</evidence>
<evidence type="ECO:0000313" key="18">
    <source>
        <dbReference type="EMBL" id="RMX07862.1"/>
    </source>
</evidence>
<dbReference type="Pfam" id="PF03626">
    <property type="entry name" value="COX4_pro"/>
    <property type="match status" value="1"/>
</dbReference>
<accession>A0A3M6QZ98</accession>
<evidence type="ECO:0000256" key="1">
    <source>
        <dbReference type="ARBA" id="ARBA00004651"/>
    </source>
</evidence>
<dbReference type="InterPro" id="IPR014210">
    <property type="entry name" value="Cyt_o_ubiqinol_oxidase_su4"/>
</dbReference>
<dbReference type="PANTHER" id="PTHR36835:SF1">
    <property type="entry name" value="CYTOCHROME BO(3) UBIQUINOL OXIDASE SUBUNIT 4"/>
    <property type="match status" value="1"/>
</dbReference>
<evidence type="ECO:0000256" key="11">
    <source>
        <dbReference type="ARBA" id="ARBA00023136"/>
    </source>
</evidence>
<evidence type="ECO:0000256" key="12">
    <source>
        <dbReference type="ARBA" id="ARBA00025694"/>
    </source>
</evidence>
<dbReference type="GO" id="GO:0005886">
    <property type="term" value="C:plasma membrane"/>
    <property type="evidence" value="ECO:0007669"/>
    <property type="project" value="UniProtKB-SubCell"/>
</dbReference>
<sequence>MSHAQHTQPAHTGAAHGTFKEYVIGFVLSVILTVIPFWLVMADVLDSKTATVAWILGLAVVQILVHMVFFLHMNTKSEHGWIFLSLIFTVIVLVIALVGSLWVMNHLDANMMPHVHELTPEAARNLP</sequence>
<keyword evidence="19" id="KW-1185">Reference proteome</keyword>
<feature type="transmembrane region" description="Helical" evidence="17">
    <location>
        <begin position="22"/>
        <end position="40"/>
    </location>
</feature>
<dbReference type="PANTHER" id="PTHR36835">
    <property type="entry name" value="CYTOCHROME BO(3) UBIQUINOL OXIDASE SUBUNIT 4"/>
    <property type="match status" value="1"/>
</dbReference>
<evidence type="ECO:0000256" key="2">
    <source>
        <dbReference type="ARBA" id="ARBA00008079"/>
    </source>
</evidence>
<proteinExistence type="inferred from homology"/>
<reference evidence="18 19" key="1">
    <citation type="submission" date="2018-10" db="EMBL/GenBank/DDBJ databases">
        <title>Draft genome of Cortibacter populi DSM10536.</title>
        <authorList>
            <person name="Bernier A.-M."/>
            <person name="Bernard K."/>
        </authorList>
    </citation>
    <scope>NUCLEOTIDE SEQUENCE [LARGE SCALE GENOMIC DNA]</scope>
    <source>
        <strain evidence="18 19">DSM 105136</strain>
    </source>
</reference>
<dbReference type="OrthoDB" id="2375888at2"/>
<feature type="transmembrane region" description="Helical" evidence="17">
    <location>
        <begin position="79"/>
        <end position="103"/>
    </location>
</feature>
<dbReference type="Proteomes" id="UP000278006">
    <property type="component" value="Unassembled WGS sequence"/>
</dbReference>
<keyword evidence="8" id="KW-0249">Electron transport</keyword>
<evidence type="ECO:0000256" key="10">
    <source>
        <dbReference type="ARBA" id="ARBA00023002"/>
    </source>
</evidence>
<evidence type="ECO:0000256" key="6">
    <source>
        <dbReference type="ARBA" id="ARBA00022475"/>
    </source>
</evidence>
<comment type="caution">
    <text evidence="18">The sequence shown here is derived from an EMBL/GenBank/DDBJ whole genome shotgun (WGS) entry which is preliminary data.</text>
</comment>
<evidence type="ECO:0000256" key="16">
    <source>
        <dbReference type="ARBA" id="ARBA00032185"/>
    </source>
</evidence>
<evidence type="ECO:0000313" key="19">
    <source>
        <dbReference type="Proteomes" id="UP000278006"/>
    </source>
</evidence>
<evidence type="ECO:0000256" key="4">
    <source>
        <dbReference type="ARBA" id="ARBA00014689"/>
    </source>
</evidence>
<comment type="subcellular location">
    <subcellularLocation>
        <location evidence="1">Cell membrane</location>
        <topology evidence="1">Multi-pass membrane protein</topology>
    </subcellularLocation>
</comment>
<dbReference type="NCBIfam" id="TIGR02847">
    <property type="entry name" value="CyoD"/>
    <property type="match status" value="1"/>
</dbReference>
<keyword evidence="11 17" id="KW-0472">Membrane</keyword>
<evidence type="ECO:0000256" key="14">
    <source>
        <dbReference type="ARBA" id="ARBA00030211"/>
    </source>
</evidence>
<evidence type="ECO:0000256" key="13">
    <source>
        <dbReference type="ARBA" id="ARBA00030071"/>
    </source>
</evidence>
<dbReference type="GO" id="GO:0019646">
    <property type="term" value="P:aerobic electron transport chain"/>
    <property type="evidence" value="ECO:0007669"/>
    <property type="project" value="TreeGrafter"/>
</dbReference>
<evidence type="ECO:0000256" key="15">
    <source>
        <dbReference type="ARBA" id="ARBA00031887"/>
    </source>
</evidence>
<keyword evidence="10" id="KW-0560">Oxidoreductase</keyword>
<keyword evidence="7 17" id="KW-0812">Transmembrane</keyword>
<dbReference type="GO" id="GO:0015078">
    <property type="term" value="F:proton transmembrane transporter activity"/>
    <property type="evidence" value="ECO:0007669"/>
    <property type="project" value="TreeGrafter"/>
</dbReference>
<keyword evidence="6" id="KW-1003">Cell membrane</keyword>
<dbReference type="GO" id="GO:0015990">
    <property type="term" value="P:electron transport coupled proton transport"/>
    <property type="evidence" value="ECO:0007669"/>
    <property type="project" value="InterPro"/>
</dbReference>
<comment type="similarity">
    <text evidence="2">Belongs to the cytochrome c oxidase bacterial subunit 4 family.</text>
</comment>
<feature type="transmembrane region" description="Helical" evidence="17">
    <location>
        <begin position="52"/>
        <end position="73"/>
    </location>
</feature>
<comment type="subunit">
    <text evidence="3">Heterooctamer of two A chains, two B chains, two C chains and two D chains.</text>
</comment>
<evidence type="ECO:0000256" key="8">
    <source>
        <dbReference type="ARBA" id="ARBA00022982"/>
    </source>
</evidence>
<name>A0A3M6QZ98_9BURK</name>
<evidence type="ECO:0000256" key="5">
    <source>
        <dbReference type="ARBA" id="ARBA00022448"/>
    </source>
</evidence>
<evidence type="ECO:0000256" key="3">
    <source>
        <dbReference type="ARBA" id="ARBA00011700"/>
    </source>
</evidence>
<dbReference type="EMBL" id="RDQO01000001">
    <property type="protein sequence ID" value="RMX07862.1"/>
    <property type="molecule type" value="Genomic_DNA"/>
</dbReference>
<keyword evidence="9 17" id="KW-1133">Transmembrane helix</keyword>
<comment type="function">
    <text evidence="12">Cytochrome bo(3) ubiquinol terminal oxidase is the component of the aerobic respiratory chain of E.coli that predominates when cells are grown at high aeration. Has proton pump activity across the membrane in addition to electron transfer, pumping 2 protons/electron.</text>
</comment>